<gene>
    <name evidence="3" type="ORF">Adt_05828</name>
</gene>
<evidence type="ECO:0000259" key="2">
    <source>
        <dbReference type="Pfam" id="PF03732"/>
    </source>
</evidence>
<reference evidence="4" key="1">
    <citation type="submission" date="2024-07" db="EMBL/GenBank/DDBJ databases">
        <title>Two chromosome-level genome assemblies of Korean endemic species Abeliophyllum distichum and Forsythia ovata (Oleaceae).</title>
        <authorList>
            <person name="Jang H."/>
        </authorList>
    </citation>
    <scope>NUCLEOTIDE SEQUENCE [LARGE SCALE GENOMIC DNA]</scope>
</reference>
<feature type="domain" description="Retrotransposon gag" evidence="2">
    <location>
        <begin position="96"/>
        <end position="190"/>
    </location>
</feature>
<dbReference type="PANTHER" id="PTHR35046:SF9">
    <property type="entry name" value="RNA-DIRECTED DNA POLYMERASE"/>
    <property type="match status" value="1"/>
</dbReference>
<organism evidence="3 4">
    <name type="scientific">Abeliophyllum distichum</name>
    <dbReference type="NCBI Taxonomy" id="126358"/>
    <lineage>
        <taxon>Eukaryota</taxon>
        <taxon>Viridiplantae</taxon>
        <taxon>Streptophyta</taxon>
        <taxon>Embryophyta</taxon>
        <taxon>Tracheophyta</taxon>
        <taxon>Spermatophyta</taxon>
        <taxon>Magnoliopsida</taxon>
        <taxon>eudicotyledons</taxon>
        <taxon>Gunneridae</taxon>
        <taxon>Pentapetalae</taxon>
        <taxon>asterids</taxon>
        <taxon>lamiids</taxon>
        <taxon>Lamiales</taxon>
        <taxon>Oleaceae</taxon>
        <taxon>Forsythieae</taxon>
        <taxon>Abeliophyllum</taxon>
    </lineage>
</organism>
<evidence type="ECO:0000256" key="1">
    <source>
        <dbReference type="SAM" id="MobiDB-lite"/>
    </source>
</evidence>
<sequence>MFTTLLREQQPGIAHDRRQSRHNHTPMADFENETVVESEDDEAYNYGAEIVRMRRRGDRCERAPKGEDFRGCDGVDRSFENIKMKIPSFQEEKKVKLVVIEFTEYTIMWWNRLVTNKRKNRERPVETWDNLKALIRRRFVPSHYYRDLYQKLQGLTQGSNSVEDYHKEMEMAMIRANVEKDREASLARFLGRKI</sequence>
<protein>
    <submittedName>
        <fullName evidence="3">Retrotrans gag domain-containing protein</fullName>
    </submittedName>
</protein>
<dbReference type="Proteomes" id="UP001604336">
    <property type="component" value="Unassembled WGS sequence"/>
</dbReference>
<evidence type="ECO:0000313" key="4">
    <source>
        <dbReference type="Proteomes" id="UP001604336"/>
    </source>
</evidence>
<accession>A0ABD1V5G6</accession>
<dbReference type="Pfam" id="PF03732">
    <property type="entry name" value="Retrotrans_gag"/>
    <property type="match status" value="1"/>
</dbReference>
<evidence type="ECO:0000313" key="3">
    <source>
        <dbReference type="EMBL" id="KAL2532477.1"/>
    </source>
</evidence>
<feature type="region of interest" description="Disordered" evidence="1">
    <location>
        <begin position="1"/>
        <end position="28"/>
    </location>
</feature>
<dbReference type="PANTHER" id="PTHR35046">
    <property type="entry name" value="ZINC KNUCKLE (CCHC-TYPE) FAMILY PROTEIN"/>
    <property type="match status" value="1"/>
</dbReference>
<proteinExistence type="predicted"/>
<keyword evidence="4" id="KW-1185">Reference proteome</keyword>
<dbReference type="InterPro" id="IPR005162">
    <property type="entry name" value="Retrotrans_gag_dom"/>
</dbReference>
<dbReference type="EMBL" id="JBFOLK010000002">
    <property type="protein sequence ID" value="KAL2532477.1"/>
    <property type="molecule type" value="Genomic_DNA"/>
</dbReference>
<comment type="caution">
    <text evidence="3">The sequence shown here is derived from an EMBL/GenBank/DDBJ whole genome shotgun (WGS) entry which is preliminary data.</text>
</comment>
<dbReference type="AlphaFoldDB" id="A0ABD1V5G6"/>
<name>A0ABD1V5G6_9LAMI</name>